<sequence length="264" mass="27068">MQDPDIDIPPYASPRLRARGVDPETKRMAIIAGGLGVGIIALALIWSGIHTSLGPPPVIKPPAGPMRTVPKNPGGLQVPGAHEQIMSGEVASGPPQLAPASPQPDFSKLDQEEAAALPKPPPPTPATTPSPVATSTAPALPLPPPPPPQFAAATIPTPIPTPTPAPIPTPPPPSTTAPAQTTGSGAYAVQLAALTSMAKADQAWQVLVARVPDILGNQKPVVVPGLVHGNTFYRLRLEGFPTAKAAGTFCARLKSRGVTCYLPK</sequence>
<feature type="transmembrane region" description="Helical" evidence="2">
    <location>
        <begin position="29"/>
        <end position="49"/>
    </location>
</feature>
<feature type="compositionally biased region" description="Pro residues" evidence="1">
    <location>
        <begin position="157"/>
        <end position="175"/>
    </location>
</feature>
<feature type="compositionally biased region" description="Pro residues" evidence="1">
    <location>
        <begin position="140"/>
        <end position="149"/>
    </location>
</feature>
<dbReference type="Gene3D" id="3.30.70.1070">
    <property type="entry name" value="Sporulation related repeat"/>
    <property type="match status" value="1"/>
</dbReference>
<organism evidence="4 5">
    <name type="scientific">Acidiphilium acidophilum</name>
    <name type="common">Thiobacillus acidophilus</name>
    <dbReference type="NCBI Taxonomy" id="76588"/>
    <lineage>
        <taxon>Bacteria</taxon>
        <taxon>Pseudomonadati</taxon>
        <taxon>Pseudomonadota</taxon>
        <taxon>Alphaproteobacteria</taxon>
        <taxon>Acetobacterales</taxon>
        <taxon>Acidocellaceae</taxon>
        <taxon>Acidiphilium</taxon>
    </lineage>
</organism>
<feature type="region of interest" description="Disordered" evidence="1">
    <location>
        <begin position="112"/>
        <end position="181"/>
    </location>
</feature>
<feature type="domain" description="SPOR" evidence="3">
    <location>
        <begin position="181"/>
        <end position="264"/>
    </location>
</feature>
<dbReference type="EMBL" id="JAWXYB010000018">
    <property type="protein sequence ID" value="MDX5930721.1"/>
    <property type="molecule type" value="Genomic_DNA"/>
</dbReference>
<dbReference type="SUPFAM" id="SSF110997">
    <property type="entry name" value="Sporulation related repeat"/>
    <property type="match status" value="1"/>
</dbReference>
<accession>A0AAW9DPZ3</accession>
<evidence type="ECO:0000313" key="5">
    <source>
        <dbReference type="Proteomes" id="UP001279553"/>
    </source>
</evidence>
<evidence type="ECO:0000256" key="1">
    <source>
        <dbReference type="SAM" id="MobiDB-lite"/>
    </source>
</evidence>
<evidence type="ECO:0000256" key="2">
    <source>
        <dbReference type="SAM" id="Phobius"/>
    </source>
</evidence>
<dbReference type="GO" id="GO:0042834">
    <property type="term" value="F:peptidoglycan binding"/>
    <property type="evidence" value="ECO:0007669"/>
    <property type="project" value="InterPro"/>
</dbReference>
<evidence type="ECO:0000259" key="3">
    <source>
        <dbReference type="PROSITE" id="PS51724"/>
    </source>
</evidence>
<reference evidence="4 5" key="1">
    <citation type="submission" date="2023-11" db="EMBL/GenBank/DDBJ databases">
        <title>MicrobeMod: A computational toolkit for identifying prokaryotic methylation and restriction-modification with nanopore sequencing.</title>
        <authorList>
            <person name="Crits-Christoph A."/>
            <person name="Kang S.C."/>
            <person name="Lee H."/>
            <person name="Ostrov N."/>
        </authorList>
    </citation>
    <scope>NUCLEOTIDE SEQUENCE [LARGE SCALE GENOMIC DNA]</scope>
    <source>
        <strain evidence="4 5">DSMZ 700</strain>
    </source>
</reference>
<name>A0AAW9DPZ3_ACIAO</name>
<feature type="compositionally biased region" description="Pro residues" evidence="1">
    <location>
        <begin position="118"/>
        <end position="128"/>
    </location>
</feature>
<comment type="caution">
    <text evidence="4">The sequence shown here is derived from an EMBL/GenBank/DDBJ whole genome shotgun (WGS) entry which is preliminary data.</text>
</comment>
<gene>
    <name evidence="4" type="ORF">SIL87_08100</name>
</gene>
<evidence type="ECO:0000313" key="4">
    <source>
        <dbReference type="EMBL" id="MDX5930721.1"/>
    </source>
</evidence>
<dbReference type="InterPro" id="IPR036680">
    <property type="entry name" value="SPOR-like_sf"/>
</dbReference>
<keyword evidence="2" id="KW-0812">Transmembrane</keyword>
<dbReference type="AlphaFoldDB" id="A0AAW9DPZ3"/>
<dbReference type="Pfam" id="PF05036">
    <property type="entry name" value="SPOR"/>
    <property type="match status" value="1"/>
</dbReference>
<dbReference type="RefSeq" id="WP_319613649.1">
    <property type="nucleotide sequence ID" value="NZ_JAWXYB010000018.1"/>
</dbReference>
<proteinExistence type="predicted"/>
<keyword evidence="2" id="KW-0472">Membrane</keyword>
<dbReference type="Proteomes" id="UP001279553">
    <property type="component" value="Unassembled WGS sequence"/>
</dbReference>
<dbReference type="PROSITE" id="PS51724">
    <property type="entry name" value="SPOR"/>
    <property type="match status" value="1"/>
</dbReference>
<keyword evidence="2" id="KW-1133">Transmembrane helix</keyword>
<dbReference type="InterPro" id="IPR007730">
    <property type="entry name" value="SPOR-like_dom"/>
</dbReference>
<feature type="compositionally biased region" description="Low complexity" evidence="1">
    <location>
        <begin position="129"/>
        <end position="139"/>
    </location>
</feature>
<keyword evidence="5" id="KW-1185">Reference proteome</keyword>
<protein>
    <submittedName>
        <fullName evidence="4">SPOR domain-containing protein</fullName>
    </submittedName>
</protein>
<feature type="region of interest" description="Disordered" evidence="1">
    <location>
        <begin position="60"/>
        <end position="80"/>
    </location>
</feature>